<name>A0A517ZRG3_9PLAN</name>
<dbReference type="RefSeq" id="WP_145377408.1">
    <property type="nucleotide sequence ID" value="NZ_CP036270.1"/>
</dbReference>
<dbReference type="Proteomes" id="UP000319383">
    <property type="component" value="Chromosome"/>
</dbReference>
<gene>
    <name evidence="1" type="ORF">Mal52_35550</name>
</gene>
<proteinExistence type="predicted"/>
<reference evidence="1 2" key="1">
    <citation type="submission" date="2019-02" db="EMBL/GenBank/DDBJ databases">
        <title>Deep-cultivation of Planctomycetes and their phenomic and genomic characterization uncovers novel biology.</title>
        <authorList>
            <person name="Wiegand S."/>
            <person name="Jogler M."/>
            <person name="Boedeker C."/>
            <person name="Pinto D."/>
            <person name="Vollmers J."/>
            <person name="Rivas-Marin E."/>
            <person name="Kohn T."/>
            <person name="Peeters S.H."/>
            <person name="Heuer A."/>
            <person name="Rast P."/>
            <person name="Oberbeckmann S."/>
            <person name="Bunk B."/>
            <person name="Jeske O."/>
            <person name="Meyerdierks A."/>
            <person name="Storesund J.E."/>
            <person name="Kallscheuer N."/>
            <person name="Luecker S."/>
            <person name="Lage O.M."/>
            <person name="Pohl T."/>
            <person name="Merkel B.J."/>
            <person name="Hornburger P."/>
            <person name="Mueller R.-W."/>
            <person name="Bruemmer F."/>
            <person name="Labrenz M."/>
            <person name="Spormann A.M."/>
            <person name="Op den Camp H."/>
            <person name="Overmann J."/>
            <person name="Amann R."/>
            <person name="Jetten M.S.M."/>
            <person name="Mascher T."/>
            <person name="Medema M.H."/>
            <person name="Devos D.P."/>
            <person name="Kaster A.-K."/>
            <person name="Ovreas L."/>
            <person name="Rohde M."/>
            <person name="Galperin M.Y."/>
            <person name="Jogler C."/>
        </authorList>
    </citation>
    <scope>NUCLEOTIDE SEQUENCE [LARGE SCALE GENOMIC DNA]</scope>
    <source>
        <strain evidence="1 2">Mal52</strain>
    </source>
</reference>
<sequence length="129" mass="14641">MNDEAAMTAFARLAEVSQQKQQYPQRDKFLLLTGISACRAACVDIAARCREIVLANNPQHLIRKYASLPDALRSEDFEVFHAQLDRFCTFEKAEYLLHEFDDGGSAGERAIRTVEQLRESLNSTDWETG</sequence>
<dbReference type="EMBL" id="CP036276">
    <property type="protein sequence ID" value="QDU45067.1"/>
    <property type="molecule type" value="Genomic_DNA"/>
</dbReference>
<organism evidence="1 2">
    <name type="scientific">Symmachiella dynata</name>
    <dbReference type="NCBI Taxonomy" id="2527995"/>
    <lineage>
        <taxon>Bacteria</taxon>
        <taxon>Pseudomonadati</taxon>
        <taxon>Planctomycetota</taxon>
        <taxon>Planctomycetia</taxon>
        <taxon>Planctomycetales</taxon>
        <taxon>Planctomycetaceae</taxon>
        <taxon>Symmachiella</taxon>
    </lineage>
</organism>
<evidence type="ECO:0000313" key="2">
    <source>
        <dbReference type="Proteomes" id="UP000319383"/>
    </source>
</evidence>
<dbReference type="AlphaFoldDB" id="A0A517ZRG3"/>
<dbReference type="OrthoDB" id="287133at2"/>
<dbReference type="KEGG" id="sdyn:Mal52_35550"/>
<protein>
    <submittedName>
        <fullName evidence="1">Uncharacterized protein</fullName>
    </submittedName>
</protein>
<accession>A0A517ZRG3</accession>
<keyword evidence="2" id="KW-1185">Reference proteome</keyword>
<evidence type="ECO:0000313" key="1">
    <source>
        <dbReference type="EMBL" id="QDU45067.1"/>
    </source>
</evidence>